<dbReference type="AlphaFoldDB" id="A0A7X3MTE1"/>
<organism evidence="1 2">
    <name type="scientific">Microvirga makkahensis</name>
    <dbReference type="NCBI Taxonomy" id="1128670"/>
    <lineage>
        <taxon>Bacteria</taxon>
        <taxon>Pseudomonadati</taxon>
        <taxon>Pseudomonadota</taxon>
        <taxon>Alphaproteobacteria</taxon>
        <taxon>Hyphomicrobiales</taxon>
        <taxon>Methylobacteriaceae</taxon>
        <taxon>Microvirga</taxon>
    </lineage>
</organism>
<dbReference type="PANTHER" id="PTHR11122:SF13">
    <property type="entry name" value="GLUCOSE-6-PHOSPHATE 1-EPIMERASE"/>
    <property type="match status" value="1"/>
</dbReference>
<accession>A0A7X3MTE1</accession>
<dbReference type="GO" id="GO:0016853">
    <property type="term" value="F:isomerase activity"/>
    <property type="evidence" value="ECO:0007669"/>
    <property type="project" value="InterPro"/>
</dbReference>
<comment type="caution">
    <text evidence="1">The sequence shown here is derived from an EMBL/GenBank/DDBJ whole genome shotgun (WGS) entry which is preliminary data.</text>
</comment>
<dbReference type="EMBL" id="WURB01000011">
    <property type="protein sequence ID" value="MXQ12884.1"/>
    <property type="molecule type" value="Genomic_DNA"/>
</dbReference>
<reference evidence="1 2" key="2">
    <citation type="submission" date="2020-01" db="EMBL/GenBank/DDBJ databases">
        <title>Microvirga sp. nov., an arsenate reduction bacterium isolated from Tibet hotspring sediments.</title>
        <authorList>
            <person name="Xian W.-D."/>
            <person name="Li W.-J."/>
        </authorList>
    </citation>
    <scope>NUCLEOTIDE SEQUENCE [LARGE SCALE GENOMIC DNA]</scope>
    <source>
        <strain evidence="1 2">KCTC 23863</strain>
    </source>
</reference>
<dbReference type="OrthoDB" id="9795355at2"/>
<proteinExistence type="predicted"/>
<evidence type="ECO:0000313" key="1">
    <source>
        <dbReference type="EMBL" id="MXQ12884.1"/>
    </source>
</evidence>
<dbReference type="CDD" id="cd09024">
    <property type="entry name" value="Aldose_epim_lacX"/>
    <property type="match status" value="1"/>
</dbReference>
<evidence type="ECO:0000313" key="2">
    <source>
        <dbReference type="Proteomes" id="UP000436483"/>
    </source>
</evidence>
<dbReference type="Pfam" id="PF01263">
    <property type="entry name" value="Aldose_epim"/>
    <property type="match status" value="1"/>
</dbReference>
<dbReference type="Gene3D" id="2.70.98.10">
    <property type="match status" value="1"/>
</dbReference>
<dbReference type="GO" id="GO:0005975">
    <property type="term" value="P:carbohydrate metabolic process"/>
    <property type="evidence" value="ECO:0007669"/>
    <property type="project" value="InterPro"/>
</dbReference>
<dbReference type="SUPFAM" id="SSF74650">
    <property type="entry name" value="Galactose mutarotase-like"/>
    <property type="match status" value="1"/>
</dbReference>
<dbReference type="InterPro" id="IPR011013">
    <property type="entry name" value="Gal_mutarotase_sf_dom"/>
</dbReference>
<dbReference type="PANTHER" id="PTHR11122">
    <property type="entry name" value="APOSPORY-ASSOCIATED PROTEIN C-RELATED"/>
    <property type="match status" value="1"/>
</dbReference>
<dbReference type="InterPro" id="IPR037481">
    <property type="entry name" value="LacX"/>
</dbReference>
<dbReference type="InterPro" id="IPR014718">
    <property type="entry name" value="GH-type_carb-bd"/>
</dbReference>
<name>A0A7X3MTE1_9HYPH</name>
<dbReference type="RefSeq" id="WP_160885470.1">
    <property type="nucleotide sequence ID" value="NZ_WURB01000011.1"/>
</dbReference>
<keyword evidence="2" id="KW-1185">Reference proteome</keyword>
<sequence length="291" mass="32610">MTVTLSNAHLKAQISSRGAELIRLCDEEGRELLWDGDPAFWTGRSPLLFPIVGRLRDDQALIDGRVYPMKQHGFARLSTFEIVDASLEFCRLRLKADDKTREQFPFDFRLDMTYRLEGGRLIFLASVTNPESRPIPVSFGFHPALRWPLPYGGERNAHEILFETAEPASLHMLSDGLIGPASRPTPVKGDRLPLRDDLFDDGALVWSTLASRRVRYGVPGRRSLTLSFPGMPHLGLWTKPGAGYLCIEPWQGHADPVGFEGPFKDKPGIVMIPPGEIRDFTMDIEIDTPTS</sequence>
<reference evidence="1 2" key="1">
    <citation type="submission" date="2019-12" db="EMBL/GenBank/DDBJ databases">
        <authorList>
            <person name="Yuan C.-G."/>
        </authorList>
    </citation>
    <scope>NUCLEOTIDE SEQUENCE [LARGE SCALE GENOMIC DNA]</scope>
    <source>
        <strain evidence="1 2">KCTC 23863</strain>
    </source>
</reference>
<protein>
    <submittedName>
        <fullName evidence="1">Aldose 1-epimerase family protein</fullName>
    </submittedName>
</protein>
<dbReference type="GO" id="GO:0030246">
    <property type="term" value="F:carbohydrate binding"/>
    <property type="evidence" value="ECO:0007669"/>
    <property type="project" value="InterPro"/>
</dbReference>
<gene>
    <name evidence="1" type="ORF">GR328_15730</name>
</gene>
<dbReference type="Proteomes" id="UP000436483">
    <property type="component" value="Unassembled WGS sequence"/>
</dbReference>
<dbReference type="InterPro" id="IPR008183">
    <property type="entry name" value="Aldose_1/G6P_1-epimerase"/>
</dbReference>